<dbReference type="Proteomes" id="UP001268819">
    <property type="component" value="Unassembled WGS sequence"/>
</dbReference>
<gene>
    <name evidence="1" type="ORF">J2S66_001983</name>
</gene>
<accession>A0ABU1PSK1</accession>
<dbReference type="EMBL" id="JAVDSG010000001">
    <property type="protein sequence ID" value="MDR6593599.1"/>
    <property type="molecule type" value="Genomic_DNA"/>
</dbReference>
<evidence type="ECO:0008006" key="3">
    <source>
        <dbReference type="Google" id="ProtNLM"/>
    </source>
</evidence>
<sequence length="85" mass="9297">MSAHEFSPRDYGYFMSLMATSLGLAGEPDEAARTALKSLTLAQQTDSDRTLKELSVVVGTLKPWKTRAAVRELRDAVSAVTVKPR</sequence>
<organism evidence="1 2">
    <name type="scientific">Saccharothrix longispora</name>
    <dbReference type="NCBI Taxonomy" id="33920"/>
    <lineage>
        <taxon>Bacteria</taxon>
        <taxon>Bacillati</taxon>
        <taxon>Actinomycetota</taxon>
        <taxon>Actinomycetes</taxon>
        <taxon>Pseudonocardiales</taxon>
        <taxon>Pseudonocardiaceae</taxon>
        <taxon>Saccharothrix</taxon>
    </lineage>
</organism>
<evidence type="ECO:0000313" key="1">
    <source>
        <dbReference type="EMBL" id="MDR6593599.1"/>
    </source>
</evidence>
<keyword evidence="2" id="KW-1185">Reference proteome</keyword>
<name>A0ABU1PSK1_9PSEU</name>
<dbReference type="RefSeq" id="WP_310306445.1">
    <property type="nucleotide sequence ID" value="NZ_BAAAXB010000001.1"/>
</dbReference>
<protein>
    <recommendedName>
        <fullName evidence="3">ANTAR domain-containing protein</fullName>
    </recommendedName>
</protein>
<reference evidence="1 2" key="1">
    <citation type="submission" date="2023-07" db="EMBL/GenBank/DDBJ databases">
        <title>Sequencing the genomes of 1000 actinobacteria strains.</title>
        <authorList>
            <person name="Klenk H.-P."/>
        </authorList>
    </citation>
    <scope>NUCLEOTIDE SEQUENCE [LARGE SCALE GENOMIC DNA]</scope>
    <source>
        <strain evidence="1 2">DSM 43749</strain>
    </source>
</reference>
<evidence type="ECO:0000313" key="2">
    <source>
        <dbReference type="Proteomes" id="UP001268819"/>
    </source>
</evidence>
<proteinExistence type="predicted"/>
<comment type="caution">
    <text evidence="1">The sequence shown here is derived from an EMBL/GenBank/DDBJ whole genome shotgun (WGS) entry which is preliminary data.</text>
</comment>